<protein>
    <submittedName>
        <fullName evidence="1">Uncharacterized protein</fullName>
    </submittedName>
</protein>
<accession>A0ABT1K8J8</accession>
<name>A0ABT1K8J8_9ACTN</name>
<comment type="caution">
    <text evidence="1">The sequence shown here is derived from an EMBL/GenBank/DDBJ whole genome shotgun (WGS) entry which is preliminary data.</text>
</comment>
<sequence length="126" mass="13900">MAVHPDTLLALVPEPMIRDGELVELSGADAGRDLLCLAHRCRRLLTDNRQPPRHMAGVHRDCGFAELYERLDEDGQPAGSECHACRTSYGAQGYADLTSARKEPVKTYRRALVAARAGDDITSRRV</sequence>
<dbReference type="Proteomes" id="UP001320766">
    <property type="component" value="Unassembled WGS sequence"/>
</dbReference>
<dbReference type="RefSeq" id="WP_253774527.1">
    <property type="nucleotide sequence ID" value="NZ_BAAAVE010000021.1"/>
</dbReference>
<keyword evidence="2" id="KW-1185">Reference proteome</keyword>
<reference evidence="1 2" key="1">
    <citation type="submission" date="2022-06" db="EMBL/GenBank/DDBJ databases">
        <title>Sequencing the genomes of 1000 actinobacteria strains.</title>
        <authorList>
            <person name="Klenk H.-P."/>
        </authorList>
    </citation>
    <scope>NUCLEOTIDE SEQUENCE [LARGE SCALE GENOMIC DNA]</scope>
    <source>
        <strain evidence="1 2">DSM 44170</strain>
    </source>
</reference>
<proteinExistence type="predicted"/>
<dbReference type="EMBL" id="JAMZEC010000001">
    <property type="protein sequence ID" value="MCP2349731.1"/>
    <property type="molecule type" value="Genomic_DNA"/>
</dbReference>
<evidence type="ECO:0000313" key="2">
    <source>
        <dbReference type="Proteomes" id="UP001320766"/>
    </source>
</evidence>
<evidence type="ECO:0000313" key="1">
    <source>
        <dbReference type="EMBL" id="MCP2349731.1"/>
    </source>
</evidence>
<organism evidence="1 2">
    <name type="scientific">Nonomuraea roseoviolacea subsp. carminata</name>
    <dbReference type="NCBI Taxonomy" id="160689"/>
    <lineage>
        <taxon>Bacteria</taxon>
        <taxon>Bacillati</taxon>
        <taxon>Actinomycetota</taxon>
        <taxon>Actinomycetes</taxon>
        <taxon>Streptosporangiales</taxon>
        <taxon>Streptosporangiaceae</taxon>
        <taxon>Nonomuraea</taxon>
    </lineage>
</organism>
<gene>
    <name evidence="1" type="ORF">HD595_005853</name>
</gene>